<evidence type="ECO:0000259" key="13">
    <source>
        <dbReference type="PROSITE" id="PS51195"/>
    </source>
</evidence>
<keyword evidence="6" id="KW-0694">RNA-binding</keyword>
<evidence type="ECO:0000256" key="3">
    <source>
        <dbReference type="ARBA" id="ARBA00022801"/>
    </source>
</evidence>
<reference evidence="14" key="1">
    <citation type="submission" date="2013-07" db="EMBL/GenBank/DDBJ databases">
        <authorList>
            <consortium name="The Broad Institute Genome Sequencing Platform"/>
            <person name="Cuomo C."/>
            <person name="Litvintseva A."/>
            <person name="Chen Y."/>
            <person name="Heitman J."/>
            <person name="Sun S."/>
            <person name="Springer D."/>
            <person name="Dromer F."/>
            <person name="Young S.K."/>
            <person name="Zeng Q."/>
            <person name="Gargeya S."/>
            <person name="Fitzgerald M."/>
            <person name="Abouelleil A."/>
            <person name="Alvarado L."/>
            <person name="Berlin A.M."/>
            <person name="Chapman S.B."/>
            <person name="Dewar J."/>
            <person name="Goldberg J."/>
            <person name="Griggs A."/>
            <person name="Gujja S."/>
            <person name="Hansen M."/>
            <person name="Howarth C."/>
            <person name="Imamovic A."/>
            <person name="Larimer J."/>
            <person name="McCowan C."/>
            <person name="Murphy C."/>
            <person name="Pearson M."/>
            <person name="Priest M."/>
            <person name="Roberts A."/>
            <person name="Saif S."/>
            <person name="Shea T."/>
            <person name="Sykes S."/>
            <person name="Wortman J."/>
            <person name="Nusbaum C."/>
            <person name="Birren B."/>
        </authorList>
    </citation>
    <scope>NUCLEOTIDE SEQUENCE</scope>
    <source>
        <strain evidence="14">CBS 10737</strain>
    </source>
</reference>
<protein>
    <recommendedName>
        <fullName evidence="1">RNA helicase</fullName>
        <ecNumber evidence="1">3.6.4.13</ecNumber>
    </recommendedName>
</protein>
<feature type="domain" description="DEAD-box RNA helicase Q" evidence="13">
    <location>
        <begin position="232"/>
        <end position="260"/>
    </location>
</feature>
<keyword evidence="3 9" id="KW-0378">Hydrolase</keyword>
<dbReference type="InterPro" id="IPR001650">
    <property type="entry name" value="Helicase_C-like"/>
</dbReference>
<evidence type="ECO:0000256" key="8">
    <source>
        <dbReference type="PROSITE-ProRule" id="PRU00552"/>
    </source>
</evidence>
<feature type="short sequence motif" description="Q motif" evidence="8">
    <location>
        <begin position="232"/>
        <end position="260"/>
    </location>
</feature>
<dbReference type="Gene3D" id="3.40.50.300">
    <property type="entry name" value="P-loop containing nucleotide triphosphate hydrolases"/>
    <property type="match status" value="2"/>
</dbReference>
<keyword evidence="4 9" id="KW-0347">Helicase</keyword>
<gene>
    <name evidence="14" type="ORF">I206_106175</name>
</gene>
<feature type="domain" description="Helicase C-terminal" evidence="12">
    <location>
        <begin position="445"/>
        <end position="624"/>
    </location>
</feature>
<evidence type="ECO:0000259" key="12">
    <source>
        <dbReference type="PROSITE" id="PS51194"/>
    </source>
</evidence>
<dbReference type="InterPro" id="IPR014001">
    <property type="entry name" value="Helicase_ATP-bd"/>
</dbReference>
<comment type="catalytic activity">
    <reaction evidence="7">
        <text>ATP + H2O = ADP + phosphate + H(+)</text>
        <dbReference type="Rhea" id="RHEA:13065"/>
        <dbReference type="ChEBI" id="CHEBI:15377"/>
        <dbReference type="ChEBI" id="CHEBI:15378"/>
        <dbReference type="ChEBI" id="CHEBI:30616"/>
        <dbReference type="ChEBI" id="CHEBI:43474"/>
        <dbReference type="ChEBI" id="CHEBI:456216"/>
        <dbReference type="EC" id="3.6.4.13"/>
    </reaction>
</comment>
<dbReference type="PROSITE" id="PS51192">
    <property type="entry name" value="HELICASE_ATP_BIND_1"/>
    <property type="match status" value="1"/>
</dbReference>
<dbReference type="InterPro" id="IPR014014">
    <property type="entry name" value="RNA_helicase_DEAD_Q_motif"/>
</dbReference>
<evidence type="ECO:0000256" key="10">
    <source>
        <dbReference type="SAM" id="MobiDB-lite"/>
    </source>
</evidence>
<dbReference type="Pfam" id="PF00271">
    <property type="entry name" value="Helicase_C"/>
    <property type="match status" value="1"/>
</dbReference>
<feature type="region of interest" description="Disordered" evidence="10">
    <location>
        <begin position="1"/>
        <end position="202"/>
    </location>
</feature>
<evidence type="ECO:0000256" key="5">
    <source>
        <dbReference type="ARBA" id="ARBA00022840"/>
    </source>
</evidence>
<dbReference type="EC" id="3.6.4.13" evidence="1"/>
<dbReference type="PROSITE" id="PS00039">
    <property type="entry name" value="DEAD_ATP_HELICASE"/>
    <property type="match status" value="1"/>
</dbReference>
<dbReference type="Pfam" id="PF00270">
    <property type="entry name" value="DEAD"/>
    <property type="match status" value="1"/>
</dbReference>
<comment type="similarity">
    <text evidence="9">Belongs to the DEAD box helicase family.</text>
</comment>
<dbReference type="SUPFAM" id="SSF52540">
    <property type="entry name" value="P-loop containing nucleoside triphosphate hydrolases"/>
    <property type="match status" value="1"/>
</dbReference>
<dbReference type="GO" id="GO:0016787">
    <property type="term" value="F:hydrolase activity"/>
    <property type="evidence" value="ECO:0007669"/>
    <property type="project" value="UniProtKB-KW"/>
</dbReference>
<accession>A0AAJ8LA58</accession>
<dbReference type="Proteomes" id="UP000094020">
    <property type="component" value="Chromosome 8"/>
</dbReference>
<dbReference type="EMBL" id="CP144526">
    <property type="protein sequence ID" value="WWC72213.1"/>
    <property type="molecule type" value="Genomic_DNA"/>
</dbReference>
<dbReference type="InterPro" id="IPR000629">
    <property type="entry name" value="RNA-helicase_DEAD-box_CS"/>
</dbReference>
<proteinExistence type="inferred from homology"/>
<dbReference type="CDD" id="cd18787">
    <property type="entry name" value="SF2_C_DEAD"/>
    <property type="match status" value="1"/>
</dbReference>
<dbReference type="FunFam" id="3.40.50.300:FF:000849">
    <property type="entry name" value="ATP-dependent RNA helicase DBP5"/>
    <property type="match status" value="1"/>
</dbReference>
<dbReference type="GO" id="GO:0005524">
    <property type="term" value="F:ATP binding"/>
    <property type="evidence" value="ECO:0007669"/>
    <property type="project" value="UniProtKB-KW"/>
</dbReference>
<feature type="compositionally biased region" description="Low complexity" evidence="10">
    <location>
        <begin position="89"/>
        <end position="112"/>
    </location>
</feature>
<dbReference type="AlphaFoldDB" id="A0AAJ8LA58"/>
<keyword evidence="2 9" id="KW-0547">Nucleotide-binding</keyword>
<sequence>MSESTDIPTTNSWADLDDEEDGKVEFKGLNPSASSFNPSSSSSITNTQQQITSLSVMSKADQTPSSLFKEDDAPVASLLSRISGLTTNPDPAESSSTPSTPSDPASSSTSASRPKPNTSNPLFGRALAGVKTDRPPPAQAPAQASTSASGSHQGKELIDNKQEKKEESKMSGFDNGWDEPVQNGNSNSFEDNNEKKTDTSMSEGGLISNEFQVEVKLADLQADPNSALYSAKTFEELNLHESLMKGIYSVGFKKPSKIQEVALPLLLSNPPKNLIGQSQSGTGKTAAFTLNMLSRVDPALLTPQAICLAPSRELARQIQEVVDKIGQFTDIQTHLAVPGSWSRGQKITKHILIGTPGTLVDMLSRKGTIFDPRQIRVFVLDEADEMIALQGLGDQTVRIKKMLPPGVQNVLFSATFPEEVQRFAESFAPEANKLFLKKEDVTVKAIQQLYLECDGEASKFDALSALYDCMTIGQSIVFCRTKATADNIAQRLTEEGHSVASLHGDKDSTSRDDILDGFRNGKTKVLITTNVVARGIDIQQVNMVVNYDVPDLGRDGGFRPDIETYIHRIGRTGRFGRKGCSVIFVHDDRSRDDVNYIMSELGKPMKQINAKNQDDLDELEKALKIALKGPN</sequence>
<dbReference type="InterPro" id="IPR011545">
    <property type="entry name" value="DEAD/DEAH_box_helicase_dom"/>
</dbReference>
<dbReference type="GeneID" id="30173369"/>
<evidence type="ECO:0000313" key="15">
    <source>
        <dbReference type="Proteomes" id="UP000094020"/>
    </source>
</evidence>
<evidence type="ECO:0000259" key="11">
    <source>
        <dbReference type="PROSITE" id="PS51192"/>
    </source>
</evidence>
<dbReference type="GO" id="GO:0003724">
    <property type="term" value="F:RNA helicase activity"/>
    <property type="evidence" value="ECO:0007669"/>
    <property type="project" value="UniProtKB-EC"/>
</dbReference>
<dbReference type="PANTHER" id="PTHR47958">
    <property type="entry name" value="ATP-DEPENDENT RNA HELICASE DBP3"/>
    <property type="match status" value="1"/>
</dbReference>
<dbReference type="PROSITE" id="PS51195">
    <property type="entry name" value="Q_MOTIF"/>
    <property type="match status" value="1"/>
</dbReference>
<dbReference type="PROSITE" id="PS51194">
    <property type="entry name" value="HELICASE_CTER"/>
    <property type="match status" value="1"/>
</dbReference>
<evidence type="ECO:0000256" key="2">
    <source>
        <dbReference type="ARBA" id="ARBA00022741"/>
    </source>
</evidence>
<evidence type="ECO:0000256" key="9">
    <source>
        <dbReference type="RuleBase" id="RU000492"/>
    </source>
</evidence>
<dbReference type="SMART" id="SM00490">
    <property type="entry name" value="HELICc"/>
    <property type="match status" value="1"/>
</dbReference>
<evidence type="ECO:0000256" key="6">
    <source>
        <dbReference type="ARBA" id="ARBA00022884"/>
    </source>
</evidence>
<dbReference type="KEGG" id="kpin:30173369"/>
<dbReference type="CDD" id="cd17963">
    <property type="entry name" value="DEADc_DDX19_DDX25"/>
    <property type="match status" value="1"/>
</dbReference>
<feature type="compositionally biased region" description="Polar residues" evidence="10">
    <location>
        <begin position="1"/>
        <end position="13"/>
    </location>
</feature>
<evidence type="ECO:0000256" key="4">
    <source>
        <dbReference type="ARBA" id="ARBA00022806"/>
    </source>
</evidence>
<feature type="compositionally biased region" description="Low complexity" evidence="10">
    <location>
        <begin position="29"/>
        <end position="55"/>
    </location>
</feature>
<evidence type="ECO:0000256" key="7">
    <source>
        <dbReference type="ARBA" id="ARBA00047984"/>
    </source>
</evidence>
<reference evidence="14" key="2">
    <citation type="submission" date="2024-02" db="EMBL/GenBank/DDBJ databases">
        <title>Comparative genomics of Cryptococcus and Kwoniella reveals pathogenesis evolution and contrasting modes of karyotype evolution via chromosome fusion or intercentromeric recombination.</title>
        <authorList>
            <person name="Coelho M.A."/>
            <person name="David-Palma M."/>
            <person name="Shea T."/>
            <person name="Bowers K."/>
            <person name="McGinley-Smith S."/>
            <person name="Mohammad A.W."/>
            <person name="Gnirke A."/>
            <person name="Yurkov A.M."/>
            <person name="Nowrousian M."/>
            <person name="Sun S."/>
            <person name="Cuomo C.A."/>
            <person name="Heitman J."/>
        </authorList>
    </citation>
    <scope>NUCLEOTIDE SEQUENCE</scope>
    <source>
        <strain evidence="14">CBS 10737</strain>
    </source>
</reference>
<dbReference type="GO" id="GO:0003723">
    <property type="term" value="F:RNA binding"/>
    <property type="evidence" value="ECO:0007669"/>
    <property type="project" value="UniProtKB-KW"/>
</dbReference>
<feature type="domain" description="Helicase ATP-binding" evidence="11">
    <location>
        <begin position="265"/>
        <end position="434"/>
    </location>
</feature>
<feature type="compositionally biased region" description="Basic and acidic residues" evidence="10">
    <location>
        <begin position="153"/>
        <end position="169"/>
    </location>
</feature>
<evidence type="ECO:0000313" key="14">
    <source>
        <dbReference type="EMBL" id="WWC72213.1"/>
    </source>
</evidence>
<keyword evidence="5 9" id="KW-0067">ATP-binding</keyword>
<keyword evidence="15" id="KW-1185">Reference proteome</keyword>
<name>A0AAJ8LA58_9TREE</name>
<evidence type="ECO:0000256" key="1">
    <source>
        <dbReference type="ARBA" id="ARBA00012552"/>
    </source>
</evidence>
<dbReference type="InterPro" id="IPR027417">
    <property type="entry name" value="P-loop_NTPase"/>
</dbReference>
<dbReference type="SMART" id="SM00487">
    <property type="entry name" value="DEXDc"/>
    <property type="match status" value="1"/>
</dbReference>
<organism evidence="14 15">
    <name type="scientific">Kwoniella pini CBS 10737</name>
    <dbReference type="NCBI Taxonomy" id="1296096"/>
    <lineage>
        <taxon>Eukaryota</taxon>
        <taxon>Fungi</taxon>
        <taxon>Dikarya</taxon>
        <taxon>Basidiomycota</taxon>
        <taxon>Agaricomycotina</taxon>
        <taxon>Tremellomycetes</taxon>
        <taxon>Tremellales</taxon>
        <taxon>Cryptococcaceae</taxon>
        <taxon>Kwoniella</taxon>
    </lineage>
</organism>
<dbReference type="RefSeq" id="XP_019010528.2">
    <property type="nucleotide sequence ID" value="XM_019156726.2"/>
</dbReference>